<protein>
    <submittedName>
        <fullName evidence="1">Uncharacterized protein</fullName>
    </submittedName>
</protein>
<dbReference type="Proteomes" id="UP001501594">
    <property type="component" value="Unassembled WGS sequence"/>
</dbReference>
<reference evidence="2" key="1">
    <citation type="journal article" date="2019" name="Int. J. Syst. Evol. Microbiol.">
        <title>The Global Catalogue of Microorganisms (GCM) 10K type strain sequencing project: providing services to taxonomists for standard genome sequencing and annotation.</title>
        <authorList>
            <consortium name="The Broad Institute Genomics Platform"/>
            <consortium name="The Broad Institute Genome Sequencing Center for Infectious Disease"/>
            <person name="Wu L."/>
            <person name="Ma J."/>
        </authorList>
    </citation>
    <scope>NUCLEOTIDE SEQUENCE [LARGE SCALE GENOMIC DNA]</scope>
    <source>
        <strain evidence="2">JCM 17442</strain>
    </source>
</reference>
<accession>A0ABP8E6C5</accession>
<keyword evidence="2" id="KW-1185">Reference proteome</keyword>
<sequence>MILGKLAGSLSGTDAMTTTFSSSVTSLTAPLTLTNAGSIAGTYSTSVAATQGSALASSIRVDAWQVAGTADCTGSAPVGSPSVSGTWASLPSLSGSLAPKASAVWCTRSTPAADAPASATTNPVVSLVISAGSWTSAAVTGGFYLNTSAAAPPATAPPAASPAVARATCTPYDGDFHVTIGFDPSARPSDTYYGLVVAGTRINAAEQGYHPSFDLAGTDVSPQVAPDGPARIDVDVLDADGRPTGETVATGTVTFAESNAARTVVCGG</sequence>
<dbReference type="EMBL" id="BAABAU010000005">
    <property type="protein sequence ID" value="GAA4267689.1"/>
    <property type="molecule type" value="Genomic_DNA"/>
</dbReference>
<gene>
    <name evidence="1" type="ORF">GCM10022256_33010</name>
</gene>
<proteinExistence type="predicted"/>
<evidence type="ECO:0000313" key="2">
    <source>
        <dbReference type="Proteomes" id="UP001501594"/>
    </source>
</evidence>
<evidence type="ECO:0000313" key="1">
    <source>
        <dbReference type="EMBL" id="GAA4267689.1"/>
    </source>
</evidence>
<name>A0ABP8E6C5_9MICO</name>
<organism evidence="1 2">
    <name type="scientific">Frondihabitans peucedani</name>
    <dbReference type="NCBI Taxonomy" id="598626"/>
    <lineage>
        <taxon>Bacteria</taxon>
        <taxon>Bacillati</taxon>
        <taxon>Actinomycetota</taxon>
        <taxon>Actinomycetes</taxon>
        <taxon>Micrococcales</taxon>
        <taxon>Microbacteriaceae</taxon>
        <taxon>Frondihabitans</taxon>
    </lineage>
</organism>
<comment type="caution">
    <text evidence="1">The sequence shown here is derived from an EMBL/GenBank/DDBJ whole genome shotgun (WGS) entry which is preliminary data.</text>
</comment>